<dbReference type="RefSeq" id="WP_172602079.1">
    <property type="nucleotide sequence ID" value="NZ_LR216287.1"/>
</dbReference>
<proteinExistence type="predicted"/>
<evidence type="ECO:0000313" key="1">
    <source>
        <dbReference type="EMBL" id="VFJ13093.1"/>
    </source>
</evidence>
<dbReference type="SUPFAM" id="SSF53474">
    <property type="entry name" value="alpha/beta-Hydrolases"/>
    <property type="match status" value="1"/>
</dbReference>
<reference evidence="1 2" key="1">
    <citation type="submission" date="2019-02" db="EMBL/GenBank/DDBJ databases">
        <authorList>
            <person name="Lehtovirta-Morley E L."/>
        </authorList>
    </citation>
    <scope>NUCLEOTIDE SEQUENCE [LARGE SCALE GENOMIC DNA]</scope>
    <source>
        <strain evidence="1">NFRAN1</strain>
    </source>
</reference>
<dbReference type="InterPro" id="IPR050583">
    <property type="entry name" value="Mycobacterial_A85_antigen"/>
</dbReference>
<dbReference type="Gene3D" id="3.40.50.1820">
    <property type="entry name" value="alpha/beta hydrolase"/>
    <property type="match status" value="1"/>
</dbReference>
<dbReference type="AlphaFoldDB" id="A0A484I8P2"/>
<keyword evidence="2" id="KW-1185">Reference proteome</keyword>
<dbReference type="Pfam" id="PF00756">
    <property type="entry name" value="Esterase"/>
    <property type="match status" value="1"/>
</dbReference>
<dbReference type="PANTHER" id="PTHR48098">
    <property type="entry name" value="ENTEROCHELIN ESTERASE-RELATED"/>
    <property type="match status" value="1"/>
</dbReference>
<dbReference type="Proteomes" id="UP000294299">
    <property type="component" value="Chromosome NFRAN"/>
</dbReference>
<dbReference type="OrthoDB" id="39489at2157"/>
<dbReference type="EMBL" id="LR216287">
    <property type="protein sequence ID" value="VFJ13093.1"/>
    <property type="molecule type" value="Genomic_DNA"/>
</dbReference>
<gene>
    <name evidence="1" type="ORF">NFRAN_0771</name>
</gene>
<organism evidence="1 2">
    <name type="scientific">Candidatus Nitrosocosmicus franklandianus</name>
    <dbReference type="NCBI Taxonomy" id="1798806"/>
    <lineage>
        <taxon>Archaea</taxon>
        <taxon>Nitrososphaerota</taxon>
        <taxon>Nitrososphaeria</taxon>
        <taxon>Nitrososphaerales</taxon>
        <taxon>Nitrososphaeraceae</taxon>
        <taxon>Candidatus Nitrosocosmicus</taxon>
    </lineage>
</organism>
<name>A0A484I8P2_9ARCH</name>
<dbReference type="InterPro" id="IPR000801">
    <property type="entry name" value="Esterase-like"/>
</dbReference>
<evidence type="ECO:0000313" key="2">
    <source>
        <dbReference type="Proteomes" id="UP000294299"/>
    </source>
</evidence>
<dbReference type="GeneID" id="39420264"/>
<dbReference type="InterPro" id="IPR029058">
    <property type="entry name" value="AB_hydrolase_fold"/>
</dbReference>
<sequence>MNGKLEYRSFESKALQGNPLGDPIRRDIIIYTSENYKASNSAGYPTIFFLPAFGNDGYSAVKHDPFSISIYERLDRLVKSGKCGDMILTIVNCFNRLGGSQYINSQAIGNYENYMIDEIIPFIDSNYNVSKRAVLGKSSGGYGALSLGMRYPQLFKAIAAHSFDSCFEYCYLPDFPVAIKTLKNYQDPQHWLDVFWSNEFSRTKDDFITLNILSMAAHYSPDTENKGLKIELPFDSVSGNFRDNVWSRWKQYDPVNLVPKYTESLKKMDSIYFDCGISDEFNLQIGTRVVSEKCRSLGVVHEYEQYKGGHFNTNHRYDISLRKIYEALG</sequence>
<protein>
    <submittedName>
        <fullName evidence="1">Putative esterase</fullName>
    </submittedName>
</protein>
<dbReference type="KEGG" id="nfn:NFRAN_0771"/>
<accession>A0A484I8P2</accession>